<feature type="transmembrane region" description="Helical" evidence="1">
    <location>
        <begin position="171"/>
        <end position="195"/>
    </location>
</feature>
<organism evidence="2 3">
    <name type="scientific">Hymenobacter aerilatus</name>
    <dbReference type="NCBI Taxonomy" id="2932251"/>
    <lineage>
        <taxon>Bacteria</taxon>
        <taxon>Pseudomonadati</taxon>
        <taxon>Bacteroidota</taxon>
        <taxon>Cytophagia</taxon>
        <taxon>Cytophagales</taxon>
        <taxon>Hymenobacteraceae</taxon>
        <taxon>Hymenobacter</taxon>
    </lineage>
</organism>
<keyword evidence="1" id="KW-1133">Transmembrane helix</keyword>
<reference evidence="2 3" key="1">
    <citation type="submission" date="2022-04" db="EMBL/GenBank/DDBJ databases">
        <title>Hymenobacter sp. isolated from the air.</title>
        <authorList>
            <person name="Won M."/>
            <person name="Lee C.-M."/>
            <person name="Woen H.-Y."/>
            <person name="Kwon S.-W."/>
        </authorList>
    </citation>
    <scope>NUCLEOTIDE SEQUENCE [LARGE SCALE GENOMIC DNA]</scope>
    <source>
        <strain evidence="3">5413 J-13</strain>
    </source>
</reference>
<feature type="transmembrane region" description="Helical" evidence="1">
    <location>
        <begin position="54"/>
        <end position="84"/>
    </location>
</feature>
<dbReference type="KEGG" id="haei:MUN82_13775"/>
<accession>A0A8T9SPM5</accession>
<keyword evidence="1" id="KW-0812">Transmembrane</keyword>
<dbReference type="RefSeq" id="WP_245091308.1">
    <property type="nucleotide sequence ID" value="NZ_CP095053.1"/>
</dbReference>
<evidence type="ECO:0000313" key="3">
    <source>
        <dbReference type="Proteomes" id="UP000829925"/>
    </source>
</evidence>
<evidence type="ECO:0000256" key="1">
    <source>
        <dbReference type="SAM" id="Phobius"/>
    </source>
</evidence>
<keyword evidence="1" id="KW-0472">Membrane</keyword>
<sequence>MVVPILYCVLFIISDLSAAFDWFVPDTQDIVIDGQPLEIDTTQSSEEAVSWQQYLAITLTVLVRLCPLWVAFLLCVIVLLLLRFTISHSTKKQSFVFEFLLRKHIASQLLIVLTLAYLLGSIIHFIGQPVFQALDFTSVKIPFPPDYWWPYYGWPVQDTIAQGWTIYPPLAIIPMFPSAQAACVKLGTLLAILAFRHTMLRRYITMQQLHTLHQ</sequence>
<dbReference type="Proteomes" id="UP000829925">
    <property type="component" value="Chromosome"/>
</dbReference>
<dbReference type="AlphaFoldDB" id="A0A8T9SPM5"/>
<evidence type="ECO:0000313" key="2">
    <source>
        <dbReference type="EMBL" id="UOR04012.1"/>
    </source>
</evidence>
<protein>
    <submittedName>
        <fullName evidence="2">Uncharacterized protein</fullName>
    </submittedName>
</protein>
<proteinExistence type="predicted"/>
<feature type="transmembrane region" description="Helical" evidence="1">
    <location>
        <begin position="105"/>
        <end position="126"/>
    </location>
</feature>
<name>A0A8T9SPM5_9BACT</name>
<keyword evidence="3" id="KW-1185">Reference proteome</keyword>
<gene>
    <name evidence="2" type="ORF">MUN82_13775</name>
</gene>
<dbReference type="EMBL" id="CP095053">
    <property type="protein sequence ID" value="UOR04012.1"/>
    <property type="molecule type" value="Genomic_DNA"/>
</dbReference>